<evidence type="ECO:0000259" key="2">
    <source>
        <dbReference type="Pfam" id="PF11575"/>
    </source>
</evidence>
<dbReference type="RefSeq" id="WP_241793653.1">
    <property type="nucleotide sequence ID" value="NZ_JALBUU010000071.1"/>
</dbReference>
<dbReference type="EMBL" id="JALBUU010000071">
    <property type="protein sequence ID" value="MCI0755810.1"/>
    <property type="molecule type" value="Genomic_DNA"/>
</dbReference>
<evidence type="ECO:0000313" key="3">
    <source>
        <dbReference type="EMBL" id="MCI0755810.1"/>
    </source>
</evidence>
<feature type="domain" description="Aerobactin siderophore biosynthesis IucA/IucC-like C-terminal" evidence="1">
    <location>
        <begin position="62"/>
        <end position="196"/>
    </location>
</feature>
<keyword evidence="4" id="KW-1185">Reference proteome</keyword>
<evidence type="ECO:0000259" key="1">
    <source>
        <dbReference type="Pfam" id="PF06276"/>
    </source>
</evidence>
<dbReference type="InterPro" id="IPR024726">
    <property type="entry name" value="FhuF_C"/>
</dbReference>
<feature type="domain" description="Ferric siderophore reductase C-terminal" evidence="2">
    <location>
        <begin position="211"/>
        <end position="232"/>
    </location>
</feature>
<dbReference type="PRINTS" id="PR01714">
    <property type="entry name" value="2FE2SRDCTASE"/>
</dbReference>
<organism evidence="3 4">
    <name type="scientific">Teichococcus vastitatis</name>
    <dbReference type="NCBI Taxonomy" id="2307076"/>
    <lineage>
        <taxon>Bacteria</taxon>
        <taxon>Pseudomonadati</taxon>
        <taxon>Pseudomonadota</taxon>
        <taxon>Alphaproteobacteria</taxon>
        <taxon>Acetobacterales</taxon>
        <taxon>Roseomonadaceae</taxon>
        <taxon>Roseomonas</taxon>
    </lineage>
</organism>
<sequence>MIPELAPAFAGPLHFATDSVVLGPDGRRALPVAELLRPGVLAGLAATFEQRYPKGDAGAVLSMWSQFYMSVLVYPAISVALRLRRALPLAPAEVSLVLAEDGAPAALQVAHAGEPLAHGISAAAHLGDLVRRHVEPVIQALAAAGRVSARVFWCNTGVRMGHVLRLLSAEPGSGAATHRLLHQSEWEDGWDNPLVRSFHPTACSSQPAPQRRVCCLRYRLPGLEQGCGTCPLPQIRGRHLA</sequence>
<accession>A0ABS9W930</accession>
<comment type="caution">
    <text evidence="3">The sequence shown here is derived from an EMBL/GenBank/DDBJ whole genome shotgun (WGS) entry which is preliminary data.</text>
</comment>
<protein>
    <submittedName>
        <fullName evidence="3">Siderophore-iron reductase FhuF</fullName>
    </submittedName>
</protein>
<dbReference type="InterPro" id="IPR008090">
    <property type="entry name" value="Fe_iron_reduct"/>
</dbReference>
<dbReference type="NCBIfam" id="TIGR03951">
    <property type="entry name" value="Fe_III_red_FhuF"/>
    <property type="match status" value="1"/>
</dbReference>
<gene>
    <name evidence="3" type="primary">fhuF</name>
    <name evidence="3" type="ORF">MON41_19270</name>
</gene>
<dbReference type="Pfam" id="PF06276">
    <property type="entry name" value="FhuF"/>
    <property type="match status" value="1"/>
</dbReference>
<dbReference type="Pfam" id="PF11575">
    <property type="entry name" value="FhuF_C"/>
    <property type="match status" value="1"/>
</dbReference>
<proteinExistence type="predicted"/>
<name>A0ABS9W930_9PROT</name>
<dbReference type="InterPro" id="IPR022770">
    <property type="entry name" value="IucA/IucC-like_C"/>
</dbReference>
<reference evidence="3 4" key="1">
    <citation type="submission" date="2022-03" db="EMBL/GenBank/DDBJ databases">
        <title>Complete genome analysis of Roseomonas KG 17.1 : a prolific producer of plant growth promoters.</title>
        <authorList>
            <person name="Saadouli I."/>
            <person name="Najjari A."/>
            <person name="Mosbah A."/>
            <person name="Ouzari H.I."/>
        </authorList>
    </citation>
    <scope>NUCLEOTIDE SEQUENCE [LARGE SCALE GENOMIC DNA]</scope>
    <source>
        <strain evidence="3 4">KG17-1</strain>
    </source>
</reference>
<dbReference type="Proteomes" id="UP001201985">
    <property type="component" value="Unassembled WGS sequence"/>
</dbReference>
<evidence type="ECO:0000313" key="4">
    <source>
        <dbReference type="Proteomes" id="UP001201985"/>
    </source>
</evidence>